<proteinExistence type="predicted"/>
<dbReference type="AlphaFoldDB" id="Q111M8"/>
<dbReference type="KEGG" id="ter:Tery_2601"/>
<dbReference type="PROSITE" id="PS51471">
    <property type="entry name" value="FE2OG_OXY"/>
    <property type="match status" value="1"/>
</dbReference>
<keyword evidence="2" id="KW-0479">Metal-binding</keyword>
<evidence type="ECO:0000256" key="1">
    <source>
        <dbReference type="ARBA" id="ARBA00001961"/>
    </source>
</evidence>
<name>Q111M8_TRIEI</name>
<evidence type="ECO:0000256" key="5">
    <source>
        <dbReference type="ARBA" id="ARBA00023002"/>
    </source>
</evidence>
<dbReference type="GO" id="GO:0031418">
    <property type="term" value="F:L-ascorbic acid binding"/>
    <property type="evidence" value="ECO:0007669"/>
    <property type="project" value="UniProtKB-KW"/>
</dbReference>
<dbReference type="InterPro" id="IPR006620">
    <property type="entry name" value="Pro_4_hyd_alph"/>
</dbReference>
<dbReference type="InterPro" id="IPR005123">
    <property type="entry name" value="Oxoglu/Fe-dep_dioxygenase_dom"/>
</dbReference>
<keyword evidence="5" id="KW-0560">Oxidoreductase</keyword>
<dbReference type="GO" id="GO:0016705">
    <property type="term" value="F:oxidoreductase activity, acting on paired donors, with incorporation or reduction of molecular oxygen"/>
    <property type="evidence" value="ECO:0007669"/>
    <property type="project" value="InterPro"/>
</dbReference>
<evidence type="ECO:0000313" key="8">
    <source>
        <dbReference type="EMBL" id="ABG51796.1"/>
    </source>
</evidence>
<accession>Q111M8</accession>
<dbReference type="EMBL" id="CP000393">
    <property type="protein sequence ID" value="ABG51796.1"/>
    <property type="molecule type" value="Genomic_DNA"/>
</dbReference>
<dbReference type="SMART" id="SM00702">
    <property type="entry name" value="P4Hc"/>
    <property type="match status" value="1"/>
</dbReference>
<sequence>MVWIYPQQKYRQIKYAYYDASQKEHFCQPGENWGAFTAQECERVISLSKEMKLSKGIVDGKIKPEIRQVNVWGLSYSESTRWLWEKLINSVKYANNKWWNYDIYGIMDSMQLLCYEASKNQESIQDHYNKHIDVGEAYYYRKISISIQLSDPQDYEGSELKLYTRREAENLPKARGTMILFPSFVLHEVTPIIKGKRWALVCWVCGPQFR</sequence>
<reference evidence="8" key="1">
    <citation type="submission" date="2006-06" db="EMBL/GenBank/DDBJ databases">
        <title>Complete sequence of Trichodesmium erythraeum IMS101.</title>
        <authorList>
            <consortium name="US DOE Joint Genome Institute"/>
            <person name="Copeland A."/>
            <person name="Lucas S."/>
            <person name="Lapidus A."/>
            <person name="Barry K."/>
            <person name="Detter J.C."/>
            <person name="Glavina del Rio T."/>
            <person name="Hammon N."/>
            <person name="Israni S."/>
            <person name="Dalin E."/>
            <person name="Tice H."/>
            <person name="Pitluck S."/>
            <person name="Kiss H."/>
            <person name="Munk A.C."/>
            <person name="Brettin T."/>
            <person name="Bruce D."/>
            <person name="Han C."/>
            <person name="Tapia R."/>
            <person name="Gilna P."/>
            <person name="Schmutz J."/>
            <person name="Larimer F."/>
            <person name="Land M."/>
            <person name="Hauser L."/>
            <person name="Kyrpides N."/>
            <person name="Kim E."/>
            <person name="Richardson P."/>
        </authorList>
    </citation>
    <scope>NUCLEOTIDE SEQUENCE [LARGE SCALE GENOMIC DNA]</scope>
    <source>
        <strain evidence="8">IMS101</strain>
    </source>
</reference>
<evidence type="ECO:0000256" key="2">
    <source>
        <dbReference type="ARBA" id="ARBA00022723"/>
    </source>
</evidence>
<keyword evidence="4" id="KW-0223">Dioxygenase</keyword>
<dbReference type="GO" id="GO:0051213">
    <property type="term" value="F:dioxygenase activity"/>
    <property type="evidence" value="ECO:0007669"/>
    <property type="project" value="UniProtKB-KW"/>
</dbReference>
<comment type="cofactor">
    <cofactor evidence="1">
        <name>L-ascorbate</name>
        <dbReference type="ChEBI" id="CHEBI:38290"/>
    </cofactor>
</comment>
<evidence type="ECO:0000256" key="4">
    <source>
        <dbReference type="ARBA" id="ARBA00022964"/>
    </source>
</evidence>
<keyword evidence="6" id="KW-0408">Iron</keyword>
<evidence type="ECO:0000256" key="3">
    <source>
        <dbReference type="ARBA" id="ARBA00022896"/>
    </source>
</evidence>
<dbReference type="GO" id="GO:0005506">
    <property type="term" value="F:iron ion binding"/>
    <property type="evidence" value="ECO:0007669"/>
    <property type="project" value="InterPro"/>
</dbReference>
<organism evidence="8">
    <name type="scientific">Trichodesmium erythraeum (strain IMS101)</name>
    <dbReference type="NCBI Taxonomy" id="203124"/>
    <lineage>
        <taxon>Bacteria</taxon>
        <taxon>Bacillati</taxon>
        <taxon>Cyanobacteriota</taxon>
        <taxon>Cyanophyceae</taxon>
        <taxon>Oscillatoriophycideae</taxon>
        <taxon>Oscillatoriales</taxon>
        <taxon>Microcoleaceae</taxon>
        <taxon>Trichodesmium</taxon>
    </lineage>
</organism>
<keyword evidence="3" id="KW-0847">Vitamin C</keyword>
<gene>
    <name evidence="8" type="ordered locus">Tery_2601</name>
</gene>
<dbReference type="Gene3D" id="2.60.120.620">
    <property type="entry name" value="q2cbj1_9rhob like domain"/>
    <property type="match status" value="1"/>
</dbReference>
<dbReference type="InterPro" id="IPR044862">
    <property type="entry name" value="Pro_4_hyd_alph_FE2OG_OXY"/>
</dbReference>
<dbReference type="RefSeq" id="WP_011612158.1">
    <property type="nucleotide sequence ID" value="NC_008312.1"/>
</dbReference>
<dbReference type="Pfam" id="PF13640">
    <property type="entry name" value="2OG-FeII_Oxy_3"/>
    <property type="match status" value="1"/>
</dbReference>
<evidence type="ECO:0000259" key="7">
    <source>
        <dbReference type="PROSITE" id="PS51471"/>
    </source>
</evidence>
<dbReference type="HOGENOM" id="CLU_106572_0_0_3"/>
<dbReference type="eggNOG" id="COG3128">
    <property type="taxonomic scope" value="Bacteria"/>
</dbReference>
<evidence type="ECO:0000256" key="6">
    <source>
        <dbReference type="ARBA" id="ARBA00023004"/>
    </source>
</evidence>
<dbReference type="OrthoDB" id="9812472at2"/>
<feature type="domain" description="Fe2OG dioxygenase" evidence="7">
    <location>
        <begin position="106"/>
        <end position="206"/>
    </location>
</feature>
<protein>
    <submittedName>
        <fullName evidence="8">2OG-Fe(II) oxygenase</fullName>
    </submittedName>
</protein>